<evidence type="ECO:0000256" key="5">
    <source>
        <dbReference type="ARBA" id="ARBA00023098"/>
    </source>
</evidence>
<evidence type="ECO:0000313" key="9">
    <source>
        <dbReference type="EMBL" id="AYF76778.1"/>
    </source>
</evidence>
<dbReference type="KEGG" id="nyu:D7D52_26520"/>
<keyword evidence="5" id="KW-0443">Lipid metabolism</keyword>
<evidence type="ECO:0000256" key="6">
    <source>
        <dbReference type="ARBA" id="ARBA00023160"/>
    </source>
</evidence>
<dbReference type="SUPFAM" id="SSF53901">
    <property type="entry name" value="Thiolase-like"/>
    <property type="match status" value="2"/>
</dbReference>
<dbReference type="Gene3D" id="3.40.47.10">
    <property type="match status" value="2"/>
</dbReference>
<dbReference type="AlphaFoldDB" id="A0A386ZGU4"/>
<dbReference type="PANTHER" id="PTHR43091">
    <property type="entry name" value="3-OXOACYL-[ACYL-CARRIER-PROTEIN] SYNTHASE"/>
    <property type="match status" value="1"/>
</dbReference>
<gene>
    <name evidence="9" type="ORF">D7D52_26520</name>
</gene>
<dbReference type="Proteomes" id="UP000267164">
    <property type="component" value="Chromosome"/>
</dbReference>
<dbReference type="InterPro" id="IPR013751">
    <property type="entry name" value="ACP_syn_III_N"/>
</dbReference>
<evidence type="ECO:0000256" key="4">
    <source>
        <dbReference type="ARBA" id="ARBA00022832"/>
    </source>
</evidence>
<evidence type="ECO:0000313" key="10">
    <source>
        <dbReference type="Proteomes" id="UP000267164"/>
    </source>
</evidence>
<name>A0A386ZGU4_9NOCA</name>
<evidence type="ECO:0000256" key="1">
    <source>
        <dbReference type="ARBA" id="ARBA00005189"/>
    </source>
</evidence>
<dbReference type="EMBL" id="CP032568">
    <property type="protein sequence ID" value="AYF76778.1"/>
    <property type="molecule type" value="Genomic_DNA"/>
</dbReference>
<evidence type="ECO:0000256" key="3">
    <source>
        <dbReference type="ARBA" id="ARBA00022516"/>
    </source>
</evidence>
<keyword evidence="7" id="KW-0511">Multifunctional enzyme</keyword>
<comment type="similarity">
    <text evidence="2">Belongs to the thiolase-like superfamily. FabH family.</text>
</comment>
<dbReference type="Pfam" id="PF08545">
    <property type="entry name" value="ACP_syn_III"/>
    <property type="match status" value="1"/>
</dbReference>
<evidence type="ECO:0000256" key="2">
    <source>
        <dbReference type="ARBA" id="ARBA00008642"/>
    </source>
</evidence>
<organism evidence="9 10">
    <name type="scientific">Nocardia yunnanensis</name>
    <dbReference type="NCBI Taxonomy" id="2382165"/>
    <lineage>
        <taxon>Bacteria</taxon>
        <taxon>Bacillati</taxon>
        <taxon>Actinomycetota</taxon>
        <taxon>Actinomycetes</taxon>
        <taxon>Mycobacteriales</taxon>
        <taxon>Nocardiaceae</taxon>
        <taxon>Nocardia</taxon>
    </lineage>
</organism>
<feature type="domain" description="Beta-ketoacyl-[acyl-carrier-protein] synthase III N-terminal" evidence="8">
    <location>
        <begin position="111"/>
        <end position="177"/>
    </location>
</feature>
<dbReference type="RefSeq" id="WP_120740615.1">
    <property type="nucleotide sequence ID" value="NZ_CP032568.1"/>
</dbReference>
<accession>A0A386ZGU4</accession>
<reference evidence="9 10" key="1">
    <citation type="submission" date="2018-09" db="EMBL/GenBank/DDBJ databases">
        <title>Nocardia yunnanensis sp. nov., an actinomycete isolated from a soil sample.</title>
        <authorList>
            <person name="Zhang J."/>
        </authorList>
    </citation>
    <scope>NUCLEOTIDE SEQUENCE [LARGE SCALE GENOMIC DNA]</scope>
    <source>
        <strain evidence="9 10">CFHS0054</strain>
    </source>
</reference>
<dbReference type="GO" id="GO:0006633">
    <property type="term" value="P:fatty acid biosynthetic process"/>
    <property type="evidence" value="ECO:0007669"/>
    <property type="project" value="UniProtKB-KW"/>
</dbReference>
<dbReference type="InterPro" id="IPR016039">
    <property type="entry name" value="Thiolase-like"/>
</dbReference>
<evidence type="ECO:0000256" key="7">
    <source>
        <dbReference type="ARBA" id="ARBA00023268"/>
    </source>
</evidence>
<keyword evidence="6" id="KW-0275">Fatty acid biosynthesis</keyword>
<evidence type="ECO:0000259" key="8">
    <source>
        <dbReference type="Pfam" id="PF08545"/>
    </source>
</evidence>
<keyword evidence="4" id="KW-0276">Fatty acid metabolism</keyword>
<proteinExistence type="inferred from homology"/>
<dbReference type="OrthoDB" id="2636646at2"/>
<sequence length="306" mass="32773">MTNAAYLHSIGWAHGERRSFLDELGADSSIRTRTAQEGIEHYYQAHCAPWQLAQRAAAVSMDRAGLTAQDLDLILYSTESTDLRTDISKDPNRFAESIGATVTPCFAVTGNVCANFGAALAVARNAVRLGEHRTVLIVTTDIWDERPRLVDAGTCLMSDAAAAAIVSLDVSGTGWRIGRITPAVDHGMHAVDPGVDTMHMVRGTVAGVQRAFRGFFTDASAADYDHLVCGNLGDTVIQMFARVGGFEKTPVLRQTAANGHCLAADVLVNLDTFSSDMADGARVMAVSSGHNYWTCIDLTVVREAVA</sequence>
<dbReference type="PANTHER" id="PTHR43091:SF1">
    <property type="entry name" value="BETA-KETOACYL-[ACYL-CARRIER-PROTEIN] SYNTHASE III, CHLOROPLASTIC"/>
    <property type="match status" value="1"/>
</dbReference>
<keyword evidence="3" id="KW-0444">Lipid biosynthesis</keyword>
<dbReference type="GO" id="GO:0004315">
    <property type="term" value="F:3-oxoacyl-[acyl-carrier-protein] synthase activity"/>
    <property type="evidence" value="ECO:0007669"/>
    <property type="project" value="InterPro"/>
</dbReference>
<keyword evidence="10" id="KW-1185">Reference proteome</keyword>
<comment type="pathway">
    <text evidence="1">Lipid metabolism.</text>
</comment>
<protein>
    <recommendedName>
        <fullName evidence="8">Beta-ketoacyl-[acyl-carrier-protein] synthase III N-terminal domain-containing protein</fullName>
    </recommendedName>
</protein>